<protein>
    <submittedName>
        <fullName evidence="2">Uncharacterized protein</fullName>
    </submittedName>
</protein>
<name>A0A2D3V629_9PEZI</name>
<evidence type="ECO:0000313" key="3">
    <source>
        <dbReference type="Proteomes" id="UP000225277"/>
    </source>
</evidence>
<organism evidence="2 3">
    <name type="scientific">Ramularia collo-cygni</name>
    <dbReference type="NCBI Taxonomy" id="112498"/>
    <lineage>
        <taxon>Eukaryota</taxon>
        <taxon>Fungi</taxon>
        <taxon>Dikarya</taxon>
        <taxon>Ascomycota</taxon>
        <taxon>Pezizomycotina</taxon>
        <taxon>Dothideomycetes</taxon>
        <taxon>Dothideomycetidae</taxon>
        <taxon>Mycosphaerellales</taxon>
        <taxon>Mycosphaerellaceae</taxon>
        <taxon>Ramularia</taxon>
    </lineage>
</organism>
<feature type="compositionally biased region" description="Polar residues" evidence="1">
    <location>
        <begin position="64"/>
        <end position="73"/>
    </location>
</feature>
<feature type="compositionally biased region" description="Low complexity" evidence="1">
    <location>
        <begin position="35"/>
        <end position="47"/>
    </location>
</feature>
<reference evidence="2 3" key="1">
    <citation type="submission" date="2016-03" db="EMBL/GenBank/DDBJ databases">
        <authorList>
            <person name="Ploux O."/>
        </authorList>
    </citation>
    <scope>NUCLEOTIDE SEQUENCE [LARGE SCALE GENOMIC DNA]</scope>
    <source>
        <strain evidence="2 3">URUG2</strain>
    </source>
</reference>
<evidence type="ECO:0000313" key="2">
    <source>
        <dbReference type="EMBL" id="CZT22155.1"/>
    </source>
</evidence>
<dbReference type="RefSeq" id="XP_023629044.1">
    <property type="nucleotide sequence ID" value="XM_023773276.1"/>
</dbReference>
<dbReference type="EMBL" id="FJUY01000013">
    <property type="protein sequence ID" value="CZT22155.1"/>
    <property type="molecule type" value="Genomic_DNA"/>
</dbReference>
<evidence type="ECO:0000256" key="1">
    <source>
        <dbReference type="SAM" id="MobiDB-lite"/>
    </source>
</evidence>
<sequence length="104" mass="11523">MNPCSMNVSYRRVAIEKGTSEVFYVGKTRSQLHGTSSPAAETAASTSGNRQPQRQRRHMVDELNTPQPTLSSSRELDAAIHTPVVQTSKYLGKYLSVLCRDLQV</sequence>
<keyword evidence="3" id="KW-1185">Reference proteome</keyword>
<dbReference type="AlphaFoldDB" id="A0A2D3V629"/>
<dbReference type="GeneID" id="35603125"/>
<proteinExistence type="predicted"/>
<gene>
    <name evidence="2" type="ORF">RCC_08024</name>
</gene>
<accession>A0A2D3V629</accession>
<feature type="region of interest" description="Disordered" evidence="1">
    <location>
        <begin position="29"/>
        <end position="75"/>
    </location>
</feature>
<dbReference type="Proteomes" id="UP000225277">
    <property type="component" value="Unassembled WGS sequence"/>
</dbReference>